<dbReference type="WBParaSite" id="ES5_v2.g5616.t1">
    <property type="protein sequence ID" value="ES5_v2.g5616.t1"/>
    <property type="gene ID" value="ES5_v2.g5616"/>
</dbReference>
<name>A0AC34GNM0_9BILA</name>
<protein>
    <submittedName>
        <fullName evidence="2">Phosphorylase b kinase regulatory subunit</fullName>
    </submittedName>
</protein>
<proteinExistence type="predicted"/>
<evidence type="ECO:0000313" key="2">
    <source>
        <dbReference type="WBParaSite" id="ES5_v2.g5616.t1"/>
    </source>
</evidence>
<dbReference type="Proteomes" id="UP000887579">
    <property type="component" value="Unplaced"/>
</dbReference>
<reference evidence="2" key="1">
    <citation type="submission" date="2022-11" db="UniProtKB">
        <authorList>
            <consortium name="WormBaseParasite"/>
        </authorList>
    </citation>
    <scope>IDENTIFICATION</scope>
</reference>
<sequence>MSVRSKSGGEKNRRLRRLTQAYLTPLQTLKPALVENSLNRVDHVYNLTQKLIIRYQSATTGLFPRYSTHHGTGYVKDSIFCAWACWACSIAYKRLDDDRGRHTELKQTAVKTMRGILFCWMQQIEKLNKFKDNNSPEFALHARFDLQTGLEVTSPYNHLQMDIVALYILALVEMTGGGVQIIYTQHEVSFLQNLVFYIERTYRTPDFGLWERGSRYNNGIPELHASSLGLVKAALEAVNGFNAYGASGTSASVIYVDIDGHNRNRTTFETILPRESNSKNTDAGLLISIGWPAFATHDQLLFDKTFNKILRHLEGRFGMRRYLRDGYKTEIEDTTQRYTEEEETYNFRGIESQFPVFFAYIALTAQFKGNQAVADRYWAKLESLMVPGDYTGLMVCPECYCVDEEHMEDERLAQNSQDFYAINPIEFGHHLWSNAIYLITLLIRQKLIHASDLDPIYRHLPASQRPKSVNRHSAFQGSMEGDPVVQVALIAESAKLQSMLATYGISTQTPHEIEPVQIWPSWRMVKVFEALGKDKRMNLGGRPPRPFGPLNTAKILRVSGLTVLCYPLLFELTDFYTSADPATLIEDVKRDIEFVARRWKLAGRPTFCMVLREENVVGEYFEHMLDLLVGLKTGFINGIRVRIGRIHQLLNTGCTEHVDFVKLDDVDFDRTIFEEIDVTTAHLKSKATLRPVPVQDIDLSELQFRSYDDHSLFQIIVNHDIENLRTLAFAISTMMSRYSGNFVVHGESLENRLEKVYRQASQWRLWWLVRYCAAKLKKTITSLAPSITNLLVRGKKIIIGGKNSQEVTVEAPLTPAEIARVIFESSDPRDPHSSVFQQELLIACADLVLQKPDAFDGILAIRLTWLTEAMQLLLDYFKQGTKNGGLTRLRREKKILDIASLLETSCPNGVAKQLGVLQNASVYDLPPTIVRDLLRALLLKKNWHLLNALQIRRLNGALNRVPTNLYDRVWRVLERANEGIIIASKRLPKYPTLKIMTPHELTFSYKIESMMGEIAHAEYRQLVVELLCIIATISERNPELPFLEPVNCDLIIKEAFDLFCEEKGIVDRTDFSPFYTNEDKATTASTFLIKALMDKILNSSLRRKFSFLGDEAAADIITSGDRRNDDICHKVMSSGSVLRPVKGLVSLVTGGASGIGRGTAHYLSKQGAKVAIVDLPKSDGEKVAKEFGENVIFCPADITSENDVNNALNTIKDKFGRLDAVVNCAGIAYAFKLYSPSKKRIEPMDRIRHTLEVNVLGTFNVIRLSIPIMMEKEKDDYKQRGVIINTASVAAFDGQTAYSASKGAIAAITLPLARDLSDDGIRVLTIAPGLFDTPLLSSLPEKVRTFLANLVPNPSRLGNPEEFGALVEHIIGNRYLNGEVIRLDGSLRMPP</sequence>
<organism evidence="1 2">
    <name type="scientific">Panagrolaimus sp. ES5</name>
    <dbReference type="NCBI Taxonomy" id="591445"/>
    <lineage>
        <taxon>Eukaryota</taxon>
        <taxon>Metazoa</taxon>
        <taxon>Ecdysozoa</taxon>
        <taxon>Nematoda</taxon>
        <taxon>Chromadorea</taxon>
        <taxon>Rhabditida</taxon>
        <taxon>Tylenchina</taxon>
        <taxon>Panagrolaimomorpha</taxon>
        <taxon>Panagrolaimoidea</taxon>
        <taxon>Panagrolaimidae</taxon>
        <taxon>Panagrolaimus</taxon>
    </lineage>
</organism>
<accession>A0AC34GNM0</accession>
<evidence type="ECO:0000313" key="1">
    <source>
        <dbReference type="Proteomes" id="UP000887579"/>
    </source>
</evidence>